<dbReference type="Proteomes" id="UP001458880">
    <property type="component" value="Unassembled WGS sequence"/>
</dbReference>
<evidence type="ECO:0000313" key="1">
    <source>
        <dbReference type="EMBL" id="KAK9681252.1"/>
    </source>
</evidence>
<evidence type="ECO:0000313" key="2">
    <source>
        <dbReference type="Proteomes" id="UP001458880"/>
    </source>
</evidence>
<keyword evidence="2" id="KW-1185">Reference proteome</keyword>
<organism evidence="1 2">
    <name type="scientific">Popillia japonica</name>
    <name type="common">Japanese beetle</name>
    <dbReference type="NCBI Taxonomy" id="7064"/>
    <lineage>
        <taxon>Eukaryota</taxon>
        <taxon>Metazoa</taxon>
        <taxon>Ecdysozoa</taxon>
        <taxon>Arthropoda</taxon>
        <taxon>Hexapoda</taxon>
        <taxon>Insecta</taxon>
        <taxon>Pterygota</taxon>
        <taxon>Neoptera</taxon>
        <taxon>Endopterygota</taxon>
        <taxon>Coleoptera</taxon>
        <taxon>Polyphaga</taxon>
        <taxon>Scarabaeiformia</taxon>
        <taxon>Scarabaeidae</taxon>
        <taxon>Rutelinae</taxon>
        <taxon>Popillia</taxon>
    </lineage>
</organism>
<protein>
    <submittedName>
        <fullName evidence="1">Uncharacterized protein</fullName>
    </submittedName>
</protein>
<sequence length="160" mass="18611">MKPTLLLEMHRKLQGVLAIHTDRVFARIEKENKKESVIINPQEYATIFSNYGTVVPLTSDGINRDWKDVVGSVVRPPGQWKFQFNPCKGFMFKRSKNDRNVLIKGEVNYKTDLMQNYTNVCKKSKDFKAINHPSRDHLTRNTCGSFKTTRCVQLVIKTFW</sequence>
<proteinExistence type="predicted"/>
<name>A0AAW1HWP1_POPJA</name>
<reference evidence="1 2" key="1">
    <citation type="journal article" date="2024" name="BMC Genomics">
        <title>De novo assembly and annotation of Popillia japonica's genome with initial clues to its potential as an invasive pest.</title>
        <authorList>
            <person name="Cucini C."/>
            <person name="Boschi S."/>
            <person name="Funari R."/>
            <person name="Cardaioli E."/>
            <person name="Iannotti N."/>
            <person name="Marturano G."/>
            <person name="Paoli F."/>
            <person name="Bruttini M."/>
            <person name="Carapelli A."/>
            <person name="Frati F."/>
            <person name="Nardi F."/>
        </authorList>
    </citation>
    <scope>NUCLEOTIDE SEQUENCE [LARGE SCALE GENOMIC DNA]</scope>
    <source>
        <strain evidence="1">DMR45628</strain>
    </source>
</reference>
<comment type="caution">
    <text evidence="1">The sequence shown here is derived from an EMBL/GenBank/DDBJ whole genome shotgun (WGS) entry which is preliminary data.</text>
</comment>
<dbReference type="EMBL" id="JASPKY010000829">
    <property type="protein sequence ID" value="KAK9681252.1"/>
    <property type="molecule type" value="Genomic_DNA"/>
</dbReference>
<gene>
    <name evidence="1" type="ORF">QE152_g38438</name>
</gene>
<accession>A0AAW1HWP1</accession>
<dbReference type="AlphaFoldDB" id="A0AAW1HWP1"/>